<feature type="transmembrane region" description="Helical" evidence="1">
    <location>
        <begin position="12"/>
        <end position="30"/>
    </location>
</feature>
<keyword evidence="1" id="KW-0472">Membrane</keyword>
<dbReference type="PANTHER" id="PTHR32256">
    <property type="match status" value="1"/>
</dbReference>
<protein>
    <recommendedName>
        <fullName evidence="2">Prolow-density lipoprotein receptor-related protein 1-like beta-propeller domain-containing protein</fullName>
    </recommendedName>
</protein>
<gene>
    <name evidence="3" type="ORF">M132T_03670</name>
</gene>
<evidence type="ECO:0000313" key="3">
    <source>
        <dbReference type="EMBL" id="GEQ34859.1"/>
    </source>
</evidence>
<dbReference type="GeneID" id="96910222"/>
<accession>A0AAV3WVG6</accession>
<organism evidence="3 4">
    <name type="scientific">Marinilactibacillus psychrotolerans</name>
    <dbReference type="NCBI Taxonomy" id="191770"/>
    <lineage>
        <taxon>Bacteria</taxon>
        <taxon>Bacillati</taxon>
        <taxon>Bacillota</taxon>
        <taxon>Bacilli</taxon>
        <taxon>Lactobacillales</taxon>
        <taxon>Carnobacteriaceae</taxon>
        <taxon>Marinilactibacillus</taxon>
    </lineage>
</organism>
<evidence type="ECO:0000313" key="4">
    <source>
        <dbReference type="Proteomes" id="UP000887127"/>
    </source>
</evidence>
<comment type="caution">
    <text evidence="3">The sequence shown here is derived from an EMBL/GenBank/DDBJ whole genome shotgun (WGS) entry which is preliminary data.</text>
</comment>
<sequence length="496" mass="58263">MEKFRDWIDIGLRATIGYLIPIFFILYVILEVTFNIELYNLFEKSFILFLIALSSYLVPVIKRYQYHKVGIYLPAFKGVKKTLDENRWEVLVLHNNEIIVRPRFDFPNRIVLNSKISAEYKQDRLEFAGPFYYVDQLITDLGGRTGEEDKKKEKGWYKSTYGAVAFTILFPSILNGGMLWEIKRLYHNIFVEAETIVEMPDDQTIGNSVENINNDSFAASDDRYIFYVEDGYQIKKAKKELRDSQTLVTAEKNREIEELNLVGDWLYYTEQDFIEDKAALKRLNIENEQSETLYMMGGATQLHIYDNWIYFINAEDEFSLYKMDLNGNDVQSVHAEFTTDLAVYNNQLIISSSEEEGDLKTIIRDTPGNYHSTIMNEEMHDLVKWENYYYYIGENEGLYRVKTTLESEPEVLVEHNISNFTITEQGIFYSLYRRSSMYLEEDNGVYQMDLEGKERKLVYKVNDTVEIAKVNGDLLFRATGEYGYEDIKWYELGTDQ</sequence>
<dbReference type="PANTHER" id="PTHR32256:SF17">
    <property type="entry name" value="EGF-LIKE DOMAIN-CONTAINING PROTEIN"/>
    <property type="match status" value="1"/>
</dbReference>
<feature type="domain" description="Prolow-density lipoprotein receptor-related protein 1-like beta-propeller" evidence="2">
    <location>
        <begin position="207"/>
        <end position="476"/>
    </location>
</feature>
<dbReference type="Pfam" id="PF16472">
    <property type="entry name" value="DUF5050"/>
    <property type="match status" value="1"/>
</dbReference>
<reference evidence="3" key="1">
    <citation type="submission" date="2019-08" db="EMBL/GenBank/DDBJ databases">
        <title>Marinilactibacillus psychrotolerans M13-2T whole genome sequencing project.</title>
        <authorList>
            <person name="Ishikawa M."/>
            <person name="Suzuki T."/>
            <person name="Matsutani M."/>
        </authorList>
    </citation>
    <scope>NUCLEOTIDE SEQUENCE</scope>
    <source>
        <strain evidence="3">M13-2T</strain>
    </source>
</reference>
<name>A0AAV3WVG6_9LACT</name>
<dbReference type="SUPFAM" id="SSF69304">
    <property type="entry name" value="Tricorn protease N-terminal domain"/>
    <property type="match status" value="1"/>
</dbReference>
<dbReference type="InterPro" id="IPR032485">
    <property type="entry name" value="LRP1-like_beta_prop"/>
</dbReference>
<dbReference type="EMBL" id="BKBI01000002">
    <property type="protein sequence ID" value="GEQ34859.1"/>
    <property type="molecule type" value="Genomic_DNA"/>
</dbReference>
<feature type="transmembrane region" description="Helical" evidence="1">
    <location>
        <begin position="42"/>
        <end position="61"/>
    </location>
</feature>
<dbReference type="AlphaFoldDB" id="A0AAV3WVG6"/>
<evidence type="ECO:0000256" key="1">
    <source>
        <dbReference type="SAM" id="Phobius"/>
    </source>
</evidence>
<evidence type="ECO:0000259" key="2">
    <source>
        <dbReference type="Pfam" id="PF16472"/>
    </source>
</evidence>
<proteinExistence type="predicted"/>
<dbReference type="Proteomes" id="UP000887127">
    <property type="component" value="Unassembled WGS sequence"/>
</dbReference>
<dbReference type="RefSeq" id="WP_091759753.1">
    <property type="nucleotide sequence ID" value="NZ_BJVX01000001.1"/>
</dbReference>
<keyword evidence="1" id="KW-0812">Transmembrane</keyword>
<keyword evidence="1" id="KW-1133">Transmembrane helix</keyword>
<dbReference type="InterPro" id="IPR053369">
    <property type="entry name" value="SrfA-induced_signal"/>
</dbReference>
<feature type="transmembrane region" description="Helical" evidence="1">
    <location>
        <begin position="160"/>
        <end position="180"/>
    </location>
</feature>